<keyword evidence="2" id="KW-0812">Transmembrane</keyword>
<dbReference type="SUPFAM" id="SSF56954">
    <property type="entry name" value="Outer membrane efflux proteins (OEP)"/>
    <property type="match status" value="1"/>
</dbReference>
<dbReference type="GO" id="GO:0005886">
    <property type="term" value="C:plasma membrane"/>
    <property type="evidence" value="ECO:0007669"/>
    <property type="project" value="UniProtKB-SubCell"/>
</dbReference>
<accession>D8PIT9</accession>
<keyword evidence="3" id="KW-0175">Coiled coil</keyword>
<dbReference type="NCBIfam" id="TIGR01845">
    <property type="entry name" value="outer_NodT"/>
    <property type="match status" value="1"/>
</dbReference>
<feature type="coiled-coil region" evidence="3">
    <location>
        <begin position="214"/>
        <end position="248"/>
    </location>
</feature>
<evidence type="ECO:0000256" key="4">
    <source>
        <dbReference type="SAM" id="MobiDB-lite"/>
    </source>
</evidence>
<dbReference type="PROSITE" id="PS51257">
    <property type="entry name" value="PROKAR_LIPOPROTEIN"/>
    <property type="match status" value="1"/>
</dbReference>
<evidence type="ECO:0000256" key="1">
    <source>
        <dbReference type="ARBA" id="ARBA00007613"/>
    </source>
</evidence>
<sequence>MRMLALLISSVLLGACAIGPDYSRPDLAVPDRFRMAATQQETESFANLPWWDLLQDEQLRRLIRVALAENKDLKRAVASVEDFQARMLIAKMDFAPKADLTSNAPLFGRKANFLFPGFPNPFNYYLQGNLSWEIDIWGRIRRSNEAARGDLLSREEARRAVVLQLVSGVAEAYFDMLQFDMQLAVAQRTLKSWDESVRIAEARLREGMISKIDADQFAAERANAAARAAELSRQMVQKENQLSVLLGRVPGQIPRGRSLTDQVMPPEVPAGLPSELLQRRPDLVQAEQELAAATARIGVAKADRFPKLSITGILGVASPQLSRLVANETAFGVAGPGLTGPLLNAQILGFQQDAAEAQSREALARYEQSLLVAFREVEDALVAVRTVREQRTAQVEQVDALRSALRLANLRYKGGLANYLDVLVAQRNLFDAELALTSTHRLQLVSVVQLYKALGGGWSPLDTAQQQPGQAPAAPGKAGRG</sequence>
<keyword evidence="6" id="KW-1185">Reference proteome</keyword>
<dbReference type="PANTHER" id="PTHR30203:SF33">
    <property type="entry name" value="BLR4455 PROTEIN"/>
    <property type="match status" value="1"/>
</dbReference>
<evidence type="ECO:0000256" key="3">
    <source>
        <dbReference type="SAM" id="Coils"/>
    </source>
</evidence>
<proteinExistence type="inferred from homology"/>
<evidence type="ECO:0000313" key="5">
    <source>
        <dbReference type="EMBL" id="CBK43176.1"/>
    </source>
</evidence>
<feature type="compositionally biased region" description="Low complexity" evidence="4">
    <location>
        <begin position="464"/>
        <end position="481"/>
    </location>
</feature>
<evidence type="ECO:0000256" key="2">
    <source>
        <dbReference type="RuleBase" id="RU362097"/>
    </source>
</evidence>
<gene>
    <name evidence="5" type="primary">oprM</name>
    <name evidence="5" type="ORF">NIDE3491</name>
</gene>
<dbReference type="InterPro" id="IPR010131">
    <property type="entry name" value="MdtP/NodT-like"/>
</dbReference>
<comment type="similarity">
    <text evidence="1 2">Belongs to the outer membrane factor (OMF) (TC 1.B.17) family.</text>
</comment>
<dbReference type="STRING" id="330214.NIDE3491"/>
<keyword evidence="2" id="KW-0472">Membrane</keyword>
<feature type="region of interest" description="Disordered" evidence="4">
    <location>
        <begin position="462"/>
        <end position="481"/>
    </location>
</feature>
<dbReference type="GO" id="GO:0015562">
    <property type="term" value="F:efflux transmembrane transporter activity"/>
    <property type="evidence" value="ECO:0007669"/>
    <property type="project" value="InterPro"/>
</dbReference>
<keyword evidence="2 5" id="KW-0449">Lipoprotein</keyword>
<dbReference type="HOGENOM" id="CLU_012817_13_3_0"/>
<dbReference type="OrthoDB" id="9770517at2"/>
<dbReference type="KEGG" id="nde:NIDE3491"/>
<dbReference type="PANTHER" id="PTHR30203">
    <property type="entry name" value="OUTER MEMBRANE CATION EFFLUX PROTEIN"/>
    <property type="match status" value="1"/>
</dbReference>
<dbReference type="Gene3D" id="2.20.200.10">
    <property type="entry name" value="Outer membrane efflux proteins (OEP)"/>
    <property type="match status" value="1"/>
</dbReference>
<dbReference type="InterPro" id="IPR003423">
    <property type="entry name" value="OMP_efflux"/>
</dbReference>
<keyword evidence="2" id="KW-0564">Palmitate</keyword>
<dbReference type="Proteomes" id="UP000001660">
    <property type="component" value="Chromosome"/>
</dbReference>
<keyword evidence="2" id="KW-1134">Transmembrane beta strand</keyword>
<evidence type="ECO:0000313" key="6">
    <source>
        <dbReference type="Proteomes" id="UP000001660"/>
    </source>
</evidence>
<organism evidence="5 6">
    <name type="scientific">Nitrospira defluvii</name>
    <dbReference type="NCBI Taxonomy" id="330214"/>
    <lineage>
        <taxon>Bacteria</taxon>
        <taxon>Pseudomonadati</taxon>
        <taxon>Nitrospirota</taxon>
        <taxon>Nitrospiria</taxon>
        <taxon>Nitrospirales</taxon>
        <taxon>Nitrospiraceae</taxon>
        <taxon>Nitrospira</taxon>
    </lineage>
</organism>
<name>D8PIT9_9BACT</name>
<dbReference type="Gene3D" id="1.20.1600.10">
    <property type="entry name" value="Outer membrane efflux proteins (OEP)"/>
    <property type="match status" value="1"/>
</dbReference>
<protein>
    <submittedName>
        <fullName evidence="5">RND efflux system, outer membrane factor lipoprotein</fullName>
    </submittedName>
</protein>
<dbReference type="EMBL" id="FP929003">
    <property type="protein sequence ID" value="CBK43176.1"/>
    <property type="molecule type" value="Genomic_DNA"/>
</dbReference>
<dbReference type="AlphaFoldDB" id="D8PIT9"/>
<dbReference type="Pfam" id="PF02321">
    <property type="entry name" value="OEP"/>
    <property type="match status" value="2"/>
</dbReference>
<reference evidence="5 6" key="1">
    <citation type="journal article" date="2010" name="Proc. Natl. Acad. Sci. U.S.A.">
        <title>A Nitrospira metagenome illuminates the physiology and evolution of globally important nitrite-oxidizing bacteria.</title>
        <authorList>
            <person name="Lucker S."/>
            <person name="Wagner M."/>
            <person name="Maixner F."/>
            <person name="Pelletier E."/>
            <person name="Koch H."/>
            <person name="Vacherie B."/>
            <person name="Rattei T."/>
            <person name="Sinninghe Damste J."/>
            <person name="Spieck E."/>
            <person name="Le Paslier D."/>
            <person name="Daims H."/>
        </authorList>
    </citation>
    <scope>NUCLEOTIDE SEQUENCE [LARGE SCALE GENOMIC DNA]</scope>
</reference>
<comment type="subcellular location">
    <subcellularLocation>
        <location evidence="2">Cell membrane</location>
        <topology evidence="2">Lipid-anchor</topology>
    </subcellularLocation>
</comment>
<dbReference type="eggNOG" id="COG1538">
    <property type="taxonomic scope" value="Bacteria"/>
</dbReference>